<dbReference type="Gene3D" id="1.20.1280.50">
    <property type="match status" value="1"/>
</dbReference>
<reference evidence="3" key="1">
    <citation type="journal article" date="2019" name="BMC Genomics">
        <title>A new reference genome for Sorghum bicolor reveals high levels of sequence similarity between sweet and grain genotypes: implications for the genetics of sugar metabolism.</title>
        <authorList>
            <person name="Cooper E.A."/>
            <person name="Brenton Z.W."/>
            <person name="Flinn B.S."/>
            <person name="Jenkins J."/>
            <person name="Shu S."/>
            <person name="Flowers D."/>
            <person name="Luo F."/>
            <person name="Wang Y."/>
            <person name="Xia P."/>
            <person name="Barry K."/>
            <person name="Daum C."/>
            <person name="Lipzen A."/>
            <person name="Yoshinaga Y."/>
            <person name="Schmutz J."/>
            <person name="Saski C."/>
            <person name="Vermerris W."/>
            <person name="Kresovich S."/>
        </authorList>
    </citation>
    <scope>NUCLEOTIDE SEQUENCE</scope>
</reference>
<dbReference type="PANTHER" id="PTHR35828:SF16">
    <property type="entry name" value="F-BOX DOMAIN-CONTAINING PROTEIN"/>
    <property type="match status" value="1"/>
</dbReference>
<organism evidence="3 4">
    <name type="scientific">Sorghum bicolor</name>
    <name type="common">Sorghum</name>
    <name type="synonym">Sorghum vulgare</name>
    <dbReference type="NCBI Taxonomy" id="4558"/>
    <lineage>
        <taxon>Eukaryota</taxon>
        <taxon>Viridiplantae</taxon>
        <taxon>Streptophyta</taxon>
        <taxon>Embryophyta</taxon>
        <taxon>Tracheophyta</taxon>
        <taxon>Spermatophyta</taxon>
        <taxon>Magnoliopsida</taxon>
        <taxon>Liliopsida</taxon>
        <taxon>Poales</taxon>
        <taxon>Poaceae</taxon>
        <taxon>PACMAD clade</taxon>
        <taxon>Panicoideae</taxon>
        <taxon>Andropogonodae</taxon>
        <taxon>Andropogoneae</taxon>
        <taxon>Sorghinae</taxon>
        <taxon>Sorghum</taxon>
    </lineage>
</organism>
<dbReference type="Pfam" id="PF12937">
    <property type="entry name" value="F-box-like"/>
    <property type="match status" value="1"/>
</dbReference>
<dbReference type="Pfam" id="PF24523">
    <property type="entry name" value="DUF7595"/>
    <property type="match status" value="1"/>
</dbReference>
<evidence type="ECO:0000313" key="3">
    <source>
        <dbReference type="EMBL" id="KAG0530958.1"/>
    </source>
</evidence>
<sequence>MKSDMWATSLPCDLLLDIFRRLGSTAVIRCAGVCRPWRRAIIDNAARCLRPRPDCFLPDLLLAFFDYYCHLRQHTTTIVGRRPEYVVPSAENVLALESVVDVGPYDRPLASRDGFLLLKVWDEMLSKSLCLCNILAGSCRFLSIPAVNNSSAHPCSYVLATAYDDDDDDDDSLPDGSSAVRILAARGEGNWVTYQIFSSTSGGVWGPVKRSAKLVDEDLAKVCVFSEPRHAAVVCGGGPVAYWLVNVMSFAVDEEEEEEGDSHVRTCLFAMDTRTERTWTTELPEEYTNDMDSAWDELVLATSDDGRRLSLVASKSQGVQHEIEVWVLAAAGDDDSRRWSLQRTIDMPNLGTPYVASRDQFWFRCFCPRSGCLLANATGGKEFLIGVDGSSPRLIETATDPEFTSMLQYEMDWSTYVSKMKYF</sequence>
<feature type="domain" description="F-box" evidence="1">
    <location>
        <begin position="9"/>
        <end position="44"/>
    </location>
</feature>
<feature type="domain" description="DUF7595" evidence="2">
    <location>
        <begin position="108"/>
        <end position="374"/>
    </location>
</feature>
<evidence type="ECO:0008006" key="5">
    <source>
        <dbReference type="Google" id="ProtNLM"/>
    </source>
</evidence>
<reference evidence="3" key="2">
    <citation type="submission" date="2020-10" db="EMBL/GenBank/DDBJ databases">
        <authorList>
            <person name="Cooper E.A."/>
            <person name="Brenton Z.W."/>
            <person name="Flinn B.S."/>
            <person name="Jenkins J."/>
            <person name="Shu S."/>
            <person name="Flowers D."/>
            <person name="Luo F."/>
            <person name="Wang Y."/>
            <person name="Xia P."/>
            <person name="Barry K."/>
            <person name="Daum C."/>
            <person name="Lipzen A."/>
            <person name="Yoshinaga Y."/>
            <person name="Schmutz J."/>
            <person name="Saski C."/>
            <person name="Vermerris W."/>
            <person name="Kresovich S."/>
        </authorList>
    </citation>
    <scope>NUCLEOTIDE SEQUENCE</scope>
</reference>
<evidence type="ECO:0000259" key="1">
    <source>
        <dbReference type="Pfam" id="PF12937"/>
    </source>
</evidence>
<dbReference type="EMBL" id="CM027684">
    <property type="protein sequence ID" value="KAG0530958.1"/>
    <property type="molecule type" value="Genomic_DNA"/>
</dbReference>
<evidence type="ECO:0000313" key="4">
    <source>
        <dbReference type="Proteomes" id="UP000807115"/>
    </source>
</evidence>
<dbReference type="InterPro" id="IPR036047">
    <property type="entry name" value="F-box-like_dom_sf"/>
</dbReference>
<proteinExistence type="predicted"/>
<dbReference type="AlphaFoldDB" id="A0A921R0C5"/>
<dbReference type="InterPro" id="IPR001810">
    <property type="entry name" value="F-box_dom"/>
</dbReference>
<evidence type="ECO:0000259" key="2">
    <source>
        <dbReference type="Pfam" id="PF24523"/>
    </source>
</evidence>
<accession>A0A921R0C5</accession>
<protein>
    <recommendedName>
        <fullName evidence="5">F-box domain-containing protein</fullName>
    </recommendedName>
</protein>
<comment type="caution">
    <text evidence="3">The sequence shown here is derived from an EMBL/GenBank/DDBJ whole genome shotgun (WGS) entry which is preliminary data.</text>
</comment>
<dbReference type="Proteomes" id="UP000807115">
    <property type="component" value="Chromosome 5"/>
</dbReference>
<gene>
    <name evidence="3" type="ORF">BDA96_05G232700</name>
</gene>
<dbReference type="InterPro" id="IPR056016">
    <property type="entry name" value="DUF7595"/>
</dbReference>
<dbReference type="PANTHER" id="PTHR35828">
    <property type="entry name" value="OS08G0203800 PROTEIN-RELATED"/>
    <property type="match status" value="1"/>
</dbReference>
<name>A0A921R0C5_SORBI</name>
<dbReference type="SUPFAM" id="SSF81383">
    <property type="entry name" value="F-box domain"/>
    <property type="match status" value="1"/>
</dbReference>